<keyword evidence="3" id="KW-1185">Reference proteome</keyword>
<proteinExistence type="predicted"/>
<dbReference type="EMBL" id="AKHW03003176">
    <property type="protein sequence ID" value="KYO35562.1"/>
    <property type="molecule type" value="Genomic_DNA"/>
</dbReference>
<comment type="caution">
    <text evidence="2">The sequence shown here is derived from an EMBL/GenBank/DDBJ whole genome shotgun (WGS) entry which is preliminary data.</text>
</comment>
<dbReference type="Proteomes" id="UP000050525">
    <property type="component" value="Unassembled WGS sequence"/>
</dbReference>
<evidence type="ECO:0000256" key="1">
    <source>
        <dbReference type="SAM" id="MobiDB-lite"/>
    </source>
</evidence>
<protein>
    <submittedName>
        <fullName evidence="2">Uncharacterized protein</fullName>
    </submittedName>
</protein>
<accession>A0A151NFH6</accession>
<gene>
    <name evidence="2" type="ORF">Y1Q_0004724</name>
</gene>
<dbReference type="PANTHER" id="PTHR47595:SF1">
    <property type="entry name" value="MYB_SANT-LIKE DNA-BINDING DOMAIN-CONTAINING PROTEIN"/>
    <property type="match status" value="1"/>
</dbReference>
<evidence type="ECO:0000313" key="2">
    <source>
        <dbReference type="EMBL" id="KYO35562.1"/>
    </source>
</evidence>
<dbReference type="PANTHER" id="PTHR47595">
    <property type="entry name" value="HEAT SHOCK 70 KDA PROTEIN 14"/>
    <property type="match status" value="1"/>
</dbReference>
<organism evidence="2 3">
    <name type="scientific">Alligator mississippiensis</name>
    <name type="common">American alligator</name>
    <dbReference type="NCBI Taxonomy" id="8496"/>
    <lineage>
        <taxon>Eukaryota</taxon>
        <taxon>Metazoa</taxon>
        <taxon>Chordata</taxon>
        <taxon>Craniata</taxon>
        <taxon>Vertebrata</taxon>
        <taxon>Euteleostomi</taxon>
        <taxon>Archelosauria</taxon>
        <taxon>Archosauria</taxon>
        <taxon>Crocodylia</taxon>
        <taxon>Alligatoridae</taxon>
        <taxon>Alligatorinae</taxon>
        <taxon>Alligator</taxon>
    </lineage>
</organism>
<dbReference type="AlphaFoldDB" id="A0A151NFH6"/>
<reference evidence="2 3" key="1">
    <citation type="journal article" date="2012" name="Genome Biol.">
        <title>Sequencing three crocodilian genomes to illuminate the evolution of archosaurs and amniotes.</title>
        <authorList>
            <person name="St John J.A."/>
            <person name="Braun E.L."/>
            <person name="Isberg S.R."/>
            <person name="Miles L.G."/>
            <person name="Chong A.Y."/>
            <person name="Gongora J."/>
            <person name="Dalzell P."/>
            <person name="Moran C."/>
            <person name="Bed'hom B."/>
            <person name="Abzhanov A."/>
            <person name="Burgess S.C."/>
            <person name="Cooksey A.M."/>
            <person name="Castoe T.A."/>
            <person name="Crawford N.G."/>
            <person name="Densmore L.D."/>
            <person name="Drew J.C."/>
            <person name="Edwards S.V."/>
            <person name="Faircloth B.C."/>
            <person name="Fujita M.K."/>
            <person name="Greenwold M.J."/>
            <person name="Hoffmann F.G."/>
            <person name="Howard J.M."/>
            <person name="Iguchi T."/>
            <person name="Janes D.E."/>
            <person name="Khan S.Y."/>
            <person name="Kohno S."/>
            <person name="de Koning A.J."/>
            <person name="Lance S.L."/>
            <person name="McCarthy F.M."/>
            <person name="McCormack J.E."/>
            <person name="Merchant M.E."/>
            <person name="Peterson D.G."/>
            <person name="Pollock D.D."/>
            <person name="Pourmand N."/>
            <person name="Raney B.J."/>
            <person name="Roessler K.A."/>
            <person name="Sanford J.R."/>
            <person name="Sawyer R.H."/>
            <person name="Schmidt C.J."/>
            <person name="Triplett E.W."/>
            <person name="Tuberville T.D."/>
            <person name="Venegas-Anaya M."/>
            <person name="Howard J.T."/>
            <person name="Jarvis E.D."/>
            <person name="Guillette L.J.Jr."/>
            <person name="Glenn T.C."/>
            <person name="Green R.E."/>
            <person name="Ray D.A."/>
        </authorList>
    </citation>
    <scope>NUCLEOTIDE SEQUENCE [LARGE SCALE GENOMIC DNA]</scope>
    <source>
        <strain evidence="2">KSC_2009_1</strain>
    </source>
</reference>
<sequence length="133" mass="15014">MVSMGTPAAASLMSQKTKSSSMPVTEQEPDTSINRGPSGTQNDLKDLLNIWSEEKIIEQLESRSNKPVYTRRAKEMKAQGHNQDWTQHQSKIKALRCVFNWAKDKNSHSGARRTIAPFYYQLSIILSKEASCL</sequence>
<name>A0A151NFH6_ALLMI</name>
<feature type="compositionally biased region" description="Polar residues" evidence="1">
    <location>
        <begin position="12"/>
        <end position="41"/>
    </location>
</feature>
<evidence type="ECO:0000313" key="3">
    <source>
        <dbReference type="Proteomes" id="UP000050525"/>
    </source>
</evidence>
<feature type="region of interest" description="Disordered" evidence="1">
    <location>
        <begin position="1"/>
        <end position="41"/>
    </location>
</feature>